<gene>
    <name evidence="1" type="ORF">DUNSADRAFT_16855</name>
</gene>
<evidence type="ECO:0008006" key="3">
    <source>
        <dbReference type="Google" id="ProtNLM"/>
    </source>
</evidence>
<organism evidence="1 2">
    <name type="scientific">Dunaliella salina</name>
    <name type="common">Green alga</name>
    <name type="synonym">Protococcus salinus</name>
    <dbReference type="NCBI Taxonomy" id="3046"/>
    <lineage>
        <taxon>Eukaryota</taxon>
        <taxon>Viridiplantae</taxon>
        <taxon>Chlorophyta</taxon>
        <taxon>core chlorophytes</taxon>
        <taxon>Chlorophyceae</taxon>
        <taxon>CS clade</taxon>
        <taxon>Chlamydomonadales</taxon>
        <taxon>Dunaliellaceae</taxon>
        <taxon>Dunaliella</taxon>
    </lineage>
</organism>
<reference evidence="1" key="1">
    <citation type="submission" date="2017-08" db="EMBL/GenBank/DDBJ databases">
        <authorList>
            <person name="Polle J.E."/>
            <person name="Barry K."/>
            <person name="Cushman J."/>
            <person name="Schmutz J."/>
            <person name="Tran D."/>
            <person name="Hathwaick L.T."/>
            <person name="Yim W.C."/>
            <person name="Jenkins J."/>
            <person name="Mckie-Krisberg Z.M."/>
            <person name="Prochnik S."/>
            <person name="Lindquist E."/>
            <person name="Dockter R.B."/>
            <person name="Adam C."/>
            <person name="Molina H."/>
            <person name="Bunkerborg J."/>
            <person name="Jin E."/>
            <person name="Buchheim M."/>
            <person name="Magnuson J."/>
        </authorList>
    </citation>
    <scope>NUCLEOTIDE SEQUENCE</scope>
    <source>
        <strain evidence="1">CCAP 19/18</strain>
    </source>
</reference>
<sequence>MVACRAAYITAMSGTHKSSGSLGSGKVHGCLGPAVGVTVPGRAPTLKLKEAPKENEVRRLSEQQRISLEDARNRLVEDVDTQNADI</sequence>
<dbReference type="EMBL" id="MU070232">
    <property type="protein sequence ID" value="KAF5828890.1"/>
    <property type="molecule type" value="Genomic_DNA"/>
</dbReference>
<keyword evidence="2" id="KW-1185">Reference proteome</keyword>
<comment type="caution">
    <text evidence="1">The sequence shown here is derived from an EMBL/GenBank/DDBJ whole genome shotgun (WGS) entry which is preliminary data.</text>
</comment>
<protein>
    <recommendedName>
        <fullName evidence="3">Encoded protein</fullName>
    </recommendedName>
</protein>
<dbReference type="Proteomes" id="UP000815325">
    <property type="component" value="Unassembled WGS sequence"/>
</dbReference>
<evidence type="ECO:0000313" key="1">
    <source>
        <dbReference type="EMBL" id="KAF5828890.1"/>
    </source>
</evidence>
<evidence type="ECO:0000313" key="2">
    <source>
        <dbReference type="Proteomes" id="UP000815325"/>
    </source>
</evidence>
<name>A0ABQ7G2R1_DUNSA</name>
<proteinExistence type="predicted"/>
<accession>A0ABQ7G2R1</accession>